<organism evidence="3 4">
    <name type="scientific">Smittium megazygosporum</name>
    <dbReference type="NCBI Taxonomy" id="133381"/>
    <lineage>
        <taxon>Eukaryota</taxon>
        <taxon>Fungi</taxon>
        <taxon>Fungi incertae sedis</taxon>
        <taxon>Zoopagomycota</taxon>
        <taxon>Kickxellomycotina</taxon>
        <taxon>Harpellomycetes</taxon>
        <taxon>Harpellales</taxon>
        <taxon>Legeriomycetaceae</taxon>
        <taxon>Smittium</taxon>
    </lineage>
</organism>
<reference evidence="3 4" key="1">
    <citation type="journal article" date="2018" name="MBio">
        <title>Comparative Genomics Reveals the Core Gene Toolbox for the Fungus-Insect Symbiosis.</title>
        <authorList>
            <person name="Wang Y."/>
            <person name="Stata M."/>
            <person name="Wang W."/>
            <person name="Stajich J.E."/>
            <person name="White M.M."/>
            <person name="Moncalvo J.M."/>
        </authorList>
    </citation>
    <scope>NUCLEOTIDE SEQUENCE [LARGE SCALE GENOMIC DNA]</scope>
    <source>
        <strain evidence="3 4">SC-DP-2</strain>
    </source>
</reference>
<keyword evidence="1" id="KW-0677">Repeat</keyword>
<dbReference type="Gene3D" id="2.130.10.30">
    <property type="entry name" value="Regulator of chromosome condensation 1/beta-lactamase-inhibitor protein II"/>
    <property type="match status" value="1"/>
</dbReference>
<evidence type="ECO:0000313" key="4">
    <source>
        <dbReference type="Proteomes" id="UP000245609"/>
    </source>
</evidence>
<dbReference type="Proteomes" id="UP000245609">
    <property type="component" value="Unassembled WGS sequence"/>
</dbReference>
<dbReference type="PANTHER" id="PTHR22870:SF408">
    <property type="entry name" value="OS09G0560450 PROTEIN"/>
    <property type="match status" value="1"/>
</dbReference>
<dbReference type="STRING" id="133381.A0A2T9ZID7"/>
<dbReference type="Pfam" id="PF00415">
    <property type="entry name" value="RCC1"/>
    <property type="match status" value="2"/>
</dbReference>
<dbReference type="SUPFAM" id="SSF50985">
    <property type="entry name" value="RCC1/BLIP-II"/>
    <property type="match status" value="1"/>
</dbReference>
<name>A0A2T9ZID7_9FUNG</name>
<feature type="repeat" description="RCC1" evidence="2">
    <location>
        <begin position="270"/>
        <end position="347"/>
    </location>
</feature>
<comment type="caution">
    <text evidence="3">The sequence shown here is derived from an EMBL/GenBank/DDBJ whole genome shotgun (WGS) entry which is preliminary data.</text>
</comment>
<dbReference type="EMBL" id="MBFS01000131">
    <property type="protein sequence ID" value="PVV04373.1"/>
    <property type="molecule type" value="Genomic_DNA"/>
</dbReference>
<evidence type="ECO:0000256" key="1">
    <source>
        <dbReference type="ARBA" id="ARBA00022737"/>
    </source>
</evidence>
<dbReference type="InterPro" id="IPR000408">
    <property type="entry name" value="Reg_chr_condens"/>
</dbReference>
<proteinExistence type="predicted"/>
<dbReference type="InterPro" id="IPR009091">
    <property type="entry name" value="RCC1/BLIP-II"/>
</dbReference>
<accession>A0A2T9ZID7</accession>
<dbReference type="PROSITE" id="PS00626">
    <property type="entry name" value="RCC1_2"/>
    <property type="match status" value="1"/>
</dbReference>
<protein>
    <submittedName>
        <fullName evidence="3">Uncharacterized protein</fullName>
    </submittedName>
</protein>
<dbReference type="InterPro" id="IPR051210">
    <property type="entry name" value="Ub_ligase/GEF_domain"/>
</dbReference>
<dbReference type="AlphaFoldDB" id="A0A2T9ZID7"/>
<dbReference type="OrthoDB" id="5592736at2759"/>
<dbReference type="PANTHER" id="PTHR22870">
    <property type="entry name" value="REGULATOR OF CHROMOSOME CONDENSATION"/>
    <property type="match status" value="1"/>
</dbReference>
<dbReference type="PROSITE" id="PS50012">
    <property type="entry name" value="RCC1_3"/>
    <property type="match status" value="2"/>
</dbReference>
<evidence type="ECO:0000313" key="3">
    <source>
        <dbReference type="EMBL" id="PVV04373.1"/>
    </source>
</evidence>
<keyword evidence="4" id="KW-1185">Reference proteome</keyword>
<evidence type="ECO:0000256" key="2">
    <source>
        <dbReference type="PROSITE-ProRule" id="PRU00235"/>
    </source>
</evidence>
<feature type="repeat" description="RCC1" evidence="2">
    <location>
        <begin position="217"/>
        <end position="269"/>
    </location>
</feature>
<gene>
    <name evidence="3" type="ORF">BB560_001122</name>
</gene>
<sequence>MHLFSCGINIFNQTFPKSADNSELEFSIQSLKAISSKHVLFLNETSSIVINSCGEIETWGLQFDLEDTQITHRSRITKKAFTEDTKKISGSKQLLYLLTDSGYIGRILSINRDYIEYSLVEFDPSFNILNDHSRESRTSNTKKAEYQNIFVNDCAVNEFYLAVITNAGDFVLWDLKSFSSSSLVEPVFCIKADLRSNKIFSEVCCGKYHFLSRCKNGSVYSWSSLNIYSQCGHGNMEVYEFPKQIQALSGINITNISCGYLHSAFVSSDGDLYTCGYNKYYQLGRGYSEHKKDGQFADLSINTADIDDFSIPEPVTEFVANNKIAGLCPFVLSVHCGAGHTIFLLDFMAKTPG</sequence>